<evidence type="ECO:0000256" key="8">
    <source>
        <dbReference type="ARBA" id="ARBA00022833"/>
    </source>
</evidence>
<feature type="transmembrane region" description="Helical" evidence="12">
    <location>
        <begin position="102"/>
        <end position="122"/>
    </location>
</feature>
<evidence type="ECO:0000256" key="4">
    <source>
        <dbReference type="ARBA" id="ARBA00022670"/>
    </source>
</evidence>
<reference evidence="14 15" key="1">
    <citation type="submission" date="2020-08" db="EMBL/GenBank/DDBJ databases">
        <title>A Genomic Blueprint of the Chicken Gut Microbiome.</title>
        <authorList>
            <person name="Gilroy R."/>
            <person name="Ravi A."/>
            <person name="Getino M."/>
            <person name="Pursley I."/>
            <person name="Horton D.L."/>
            <person name="Alikhan N.-F."/>
            <person name="Baker D."/>
            <person name="Gharbi K."/>
            <person name="Hall N."/>
            <person name="Watson M."/>
            <person name="Adriaenssens E.M."/>
            <person name="Foster-Nyarko E."/>
            <person name="Jarju S."/>
            <person name="Secka A."/>
            <person name="Antonio M."/>
            <person name="Oren A."/>
            <person name="Chaudhuri R."/>
            <person name="La Ragione R.M."/>
            <person name="Hildebrand F."/>
            <person name="Pallen M.J."/>
        </authorList>
    </citation>
    <scope>NUCLEOTIDE SEQUENCE [LARGE SCALE GENOMIC DNA]</scope>
    <source>
        <strain evidence="14 15">Sa1YVA6</strain>
    </source>
</reference>
<dbReference type="Pfam" id="PF02163">
    <property type="entry name" value="Peptidase_M50"/>
    <property type="match status" value="1"/>
</dbReference>
<evidence type="ECO:0000256" key="12">
    <source>
        <dbReference type="SAM" id="Phobius"/>
    </source>
</evidence>
<organism evidence="14 15">
    <name type="scientific">Solibacillus merdavium</name>
    <dbReference type="NCBI Taxonomy" id="2762218"/>
    <lineage>
        <taxon>Bacteria</taxon>
        <taxon>Bacillati</taxon>
        <taxon>Bacillota</taxon>
        <taxon>Bacilli</taxon>
        <taxon>Bacillales</taxon>
        <taxon>Caryophanaceae</taxon>
        <taxon>Solibacillus</taxon>
    </lineage>
</organism>
<dbReference type="EMBL" id="JACSPW010000002">
    <property type="protein sequence ID" value="MBD8032108.1"/>
    <property type="molecule type" value="Genomic_DNA"/>
</dbReference>
<accession>A0ABR8XJJ0</accession>
<sequence>MKITIHPLFLLLLLSIILYGDIAIYSVIIVSLLFHELGHFIAAKIVGAHITQCKIVPYGGEMKIKDEMQLSYNQLIIIALGGPIATCIGIFISAFLPPMLSARLIEVQLFILAINLIPIWPLDGGRILCYSLLKWRPFSKIFEFYLTASFYLLTVIIIVLLYLLPQSLSLTIIGLFLWTKVIGDWKFRKYRSAFEKIVMNRLT</sequence>
<evidence type="ECO:0000313" key="14">
    <source>
        <dbReference type="EMBL" id="MBD8032108.1"/>
    </source>
</evidence>
<keyword evidence="7" id="KW-0378">Hydrolase</keyword>
<keyword evidence="10" id="KW-0482">Metalloprotease</keyword>
<evidence type="ECO:0000256" key="9">
    <source>
        <dbReference type="ARBA" id="ARBA00022989"/>
    </source>
</evidence>
<dbReference type="RefSeq" id="WP_191702718.1">
    <property type="nucleotide sequence ID" value="NZ_JACSPW010000002.1"/>
</dbReference>
<evidence type="ECO:0000256" key="1">
    <source>
        <dbReference type="ARBA" id="ARBA00001947"/>
    </source>
</evidence>
<protein>
    <submittedName>
        <fullName evidence="14">Peptidase</fullName>
    </submittedName>
</protein>
<dbReference type="PANTHER" id="PTHR39188:SF3">
    <property type="entry name" value="STAGE IV SPORULATION PROTEIN FB"/>
    <property type="match status" value="1"/>
</dbReference>
<evidence type="ECO:0000256" key="2">
    <source>
        <dbReference type="ARBA" id="ARBA00004141"/>
    </source>
</evidence>
<keyword evidence="4" id="KW-0645">Protease</keyword>
<evidence type="ECO:0000256" key="7">
    <source>
        <dbReference type="ARBA" id="ARBA00022801"/>
    </source>
</evidence>
<dbReference type="PANTHER" id="PTHR39188">
    <property type="entry name" value="MEMBRANE-ASSOCIATED ZINC METALLOPROTEASE M50B"/>
    <property type="match status" value="1"/>
</dbReference>
<evidence type="ECO:0000256" key="6">
    <source>
        <dbReference type="ARBA" id="ARBA00022723"/>
    </source>
</evidence>
<dbReference type="Proteomes" id="UP000600565">
    <property type="component" value="Unassembled WGS sequence"/>
</dbReference>
<feature type="transmembrane region" description="Helical" evidence="12">
    <location>
        <begin position="75"/>
        <end position="96"/>
    </location>
</feature>
<comment type="similarity">
    <text evidence="3">Belongs to the peptidase M50B family.</text>
</comment>
<evidence type="ECO:0000256" key="11">
    <source>
        <dbReference type="ARBA" id="ARBA00023136"/>
    </source>
</evidence>
<comment type="subcellular location">
    <subcellularLocation>
        <location evidence="2">Membrane</location>
        <topology evidence="2">Multi-pass membrane protein</topology>
    </subcellularLocation>
</comment>
<feature type="transmembrane region" description="Helical" evidence="12">
    <location>
        <begin position="6"/>
        <end position="34"/>
    </location>
</feature>
<evidence type="ECO:0000313" key="15">
    <source>
        <dbReference type="Proteomes" id="UP000600565"/>
    </source>
</evidence>
<proteinExistence type="inferred from homology"/>
<name>A0ABR8XJJ0_9BACL</name>
<evidence type="ECO:0000256" key="5">
    <source>
        <dbReference type="ARBA" id="ARBA00022692"/>
    </source>
</evidence>
<comment type="caution">
    <text evidence="14">The sequence shown here is derived from an EMBL/GenBank/DDBJ whole genome shotgun (WGS) entry which is preliminary data.</text>
</comment>
<comment type="cofactor">
    <cofactor evidence="1">
        <name>Zn(2+)</name>
        <dbReference type="ChEBI" id="CHEBI:29105"/>
    </cofactor>
</comment>
<keyword evidence="9 12" id="KW-1133">Transmembrane helix</keyword>
<evidence type="ECO:0000259" key="13">
    <source>
        <dbReference type="Pfam" id="PF02163"/>
    </source>
</evidence>
<dbReference type="InterPro" id="IPR008915">
    <property type="entry name" value="Peptidase_M50"/>
</dbReference>
<keyword evidence="5 12" id="KW-0812">Transmembrane</keyword>
<evidence type="ECO:0000256" key="3">
    <source>
        <dbReference type="ARBA" id="ARBA00007931"/>
    </source>
</evidence>
<evidence type="ECO:0000256" key="10">
    <source>
        <dbReference type="ARBA" id="ARBA00023049"/>
    </source>
</evidence>
<keyword evidence="6" id="KW-0479">Metal-binding</keyword>
<keyword evidence="8" id="KW-0862">Zinc</keyword>
<keyword evidence="11 12" id="KW-0472">Membrane</keyword>
<feature type="transmembrane region" description="Helical" evidence="12">
    <location>
        <begin position="142"/>
        <end position="164"/>
    </location>
</feature>
<keyword evidence="15" id="KW-1185">Reference proteome</keyword>
<gene>
    <name evidence="14" type="ORF">H9632_03435</name>
</gene>
<feature type="domain" description="Peptidase M50" evidence="13">
    <location>
        <begin position="27"/>
        <end position="94"/>
    </location>
</feature>